<dbReference type="Proteomes" id="UP001605036">
    <property type="component" value="Unassembled WGS sequence"/>
</dbReference>
<reference evidence="1 2" key="1">
    <citation type="submission" date="2024-09" db="EMBL/GenBank/DDBJ databases">
        <title>Chromosome-scale assembly of Riccia fluitans.</title>
        <authorList>
            <person name="Paukszto L."/>
            <person name="Sawicki J."/>
            <person name="Karawczyk K."/>
            <person name="Piernik-Szablinska J."/>
            <person name="Szczecinska M."/>
            <person name="Mazdziarz M."/>
        </authorList>
    </citation>
    <scope>NUCLEOTIDE SEQUENCE [LARGE SCALE GENOMIC DNA]</scope>
    <source>
        <strain evidence="1">Rf_01</strain>
        <tissue evidence="1">Aerial parts of the thallus</tissue>
    </source>
</reference>
<name>A0ABD1ZCK1_9MARC</name>
<comment type="caution">
    <text evidence="1">The sequence shown here is derived from an EMBL/GenBank/DDBJ whole genome shotgun (WGS) entry which is preliminary data.</text>
</comment>
<evidence type="ECO:0000313" key="2">
    <source>
        <dbReference type="Proteomes" id="UP001605036"/>
    </source>
</evidence>
<protein>
    <submittedName>
        <fullName evidence="1">Uncharacterized protein</fullName>
    </submittedName>
</protein>
<accession>A0ABD1ZCK1</accession>
<evidence type="ECO:0000313" key="1">
    <source>
        <dbReference type="EMBL" id="KAL2649170.1"/>
    </source>
</evidence>
<sequence length="67" mass="7974">MELVQEMEQYHIDEGLLAKVEWDATRGDKLWEGLDKVKQQLKLHETKLSLFQEEKDRTMAEASRLRT</sequence>
<keyword evidence="2" id="KW-1185">Reference proteome</keyword>
<gene>
    <name evidence="1" type="ORF">R1flu_017298</name>
</gene>
<dbReference type="EMBL" id="JBHFFA010000001">
    <property type="protein sequence ID" value="KAL2649170.1"/>
    <property type="molecule type" value="Genomic_DNA"/>
</dbReference>
<organism evidence="1 2">
    <name type="scientific">Riccia fluitans</name>
    <dbReference type="NCBI Taxonomy" id="41844"/>
    <lineage>
        <taxon>Eukaryota</taxon>
        <taxon>Viridiplantae</taxon>
        <taxon>Streptophyta</taxon>
        <taxon>Embryophyta</taxon>
        <taxon>Marchantiophyta</taxon>
        <taxon>Marchantiopsida</taxon>
        <taxon>Marchantiidae</taxon>
        <taxon>Marchantiales</taxon>
        <taxon>Ricciaceae</taxon>
        <taxon>Riccia</taxon>
    </lineage>
</organism>
<dbReference type="AlphaFoldDB" id="A0ABD1ZCK1"/>
<proteinExistence type="predicted"/>